<proteinExistence type="predicted"/>
<dbReference type="RefSeq" id="WP_284310952.1">
    <property type="nucleotide sequence ID" value="NZ_BSPC01000009.1"/>
</dbReference>
<dbReference type="EMBL" id="BSPC01000009">
    <property type="protein sequence ID" value="GLS18130.1"/>
    <property type="molecule type" value="Genomic_DNA"/>
</dbReference>
<dbReference type="Proteomes" id="UP001156882">
    <property type="component" value="Unassembled WGS sequence"/>
</dbReference>
<protein>
    <submittedName>
        <fullName evidence="1">Uncharacterized protein</fullName>
    </submittedName>
</protein>
<evidence type="ECO:0000313" key="2">
    <source>
        <dbReference type="Proteomes" id="UP001156882"/>
    </source>
</evidence>
<name>A0ABQ6CGZ8_9HYPH</name>
<reference evidence="2" key="1">
    <citation type="journal article" date="2019" name="Int. J. Syst. Evol. Microbiol.">
        <title>The Global Catalogue of Microorganisms (GCM) 10K type strain sequencing project: providing services to taxonomists for standard genome sequencing and annotation.</title>
        <authorList>
            <consortium name="The Broad Institute Genomics Platform"/>
            <consortium name="The Broad Institute Genome Sequencing Center for Infectious Disease"/>
            <person name="Wu L."/>
            <person name="Ma J."/>
        </authorList>
    </citation>
    <scope>NUCLEOTIDE SEQUENCE [LARGE SCALE GENOMIC DNA]</scope>
    <source>
        <strain evidence="2">NBRC 101365</strain>
    </source>
</reference>
<gene>
    <name evidence="1" type="ORF">GCM10007874_11460</name>
</gene>
<sequence length="129" mass="14607">MNPDALASDLMLALERGQVEKLRPVNVAELGQFKSQPADCHNNVKRWVSEHPEHRPAEGWLVRLDGHFIKHSVVQFEDGTLVDITLHDLGEMKYDEILADFIFHNQISTCPFSAMPAEIRPPIPPDMTP</sequence>
<comment type="caution">
    <text evidence="1">The sequence shown here is derived from an EMBL/GenBank/DDBJ whole genome shotgun (WGS) entry which is preliminary data.</text>
</comment>
<keyword evidence="2" id="KW-1185">Reference proteome</keyword>
<organism evidence="1 2">
    <name type="scientific">Labrys miyagiensis</name>
    <dbReference type="NCBI Taxonomy" id="346912"/>
    <lineage>
        <taxon>Bacteria</taxon>
        <taxon>Pseudomonadati</taxon>
        <taxon>Pseudomonadota</taxon>
        <taxon>Alphaproteobacteria</taxon>
        <taxon>Hyphomicrobiales</taxon>
        <taxon>Xanthobacteraceae</taxon>
        <taxon>Labrys</taxon>
    </lineage>
</organism>
<evidence type="ECO:0000313" key="1">
    <source>
        <dbReference type="EMBL" id="GLS18130.1"/>
    </source>
</evidence>
<accession>A0ABQ6CGZ8</accession>